<proteinExistence type="inferred from homology"/>
<evidence type="ECO:0000256" key="7">
    <source>
        <dbReference type="ARBA" id="ARBA00049663"/>
    </source>
</evidence>
<evidence type="ECO:0000256" key="5">
    <source>
        <dbReference type="ARBA" id="ARBA00022989"/>
    </source>
</evidence>
<feature type="transmembrane region" description="Helical" evidence="9">
    <location>
        <begin position="433"/>
        <end position="456"/>
    </location>
</feature>
<protein>
    <submittedName>
        <fullName evidence="10">Gluconate transporter</fullName>
    </submittedName>
</protein>
<evidence type="ECO:0000256" key="3">
    <source>
        <dbReference type="ARBA" id="ARBA00022475"/>
    </source>
</evidence>
<feature type="transmembrane region" description="Helical" evidence="9">
    <location>
        <begin position="308"/>
        <end position="329"/>
    </location>
</feature>
<reference evidence="10" key="1">
    <citation type="submission" date="2021-03" db="EMBL/GenBank/DDBJ databases">
        <title>Pengzhenrongella sicca gen. nov., sp. nov., a new member of suborder Micrococcineae isolated from High-Arctic tundra soil.</title>
        <authorList>
            <person name="Peng F."/>
        </authorList>
    </citation>
    <scope>NUCLEOTIDE SEQUENCE</scope>
    <source>
        <strain evidence="10">LRZ-2</strain>
    </source>
</reference>
<feature type="transmembrane region" description="Helical" evidence="9">
    <location>
        <begin position="276"/>
        <end position="296"/>
    </location>
</feature>
<feature type="transmembrane region" description="Helical" evidence="9">
    <location>
        <begin position="468"/>
        <end position="492"/>
    </location>
</feature>
<dbReference type="NCBIfam" id="TIGR00791">
    <property type="entry name" value="gntP"/>
    <property type="match status" value="1"/>
</dbReference>
<feature type="transmembrane region" description="Helical" evidence="9">
    <location>
        <begin position="25"/>
        <end position="44"/>
    </location>
</feature>
<feature type="transmembrane region" description="Helical" evidence="9">
    <location>
        <begin position="79"/>
        <end position="102"/>
    </location>
</feature>
<comment type="subcellular location">
    <subcellularLocation>
        <location evidence="1">Cell membrane</location>
        <topology evidence="1">Multi-pass membrane protein</topology>
    </subcellularLocation>
</comment>
<feature type="transmembrane region" description="Helical" evidence="9">
    <location>
        <begin position="407"/>
        <end position="426"/>
    </location>
</feature>
<feature type="region of interest" description="Disordered" evidence="8">
    <location>
        <begin position="253"/>
        <end position="272"/>
    </location>
</feature>
<dbReference type="EMBL" id="CP071868">
    <property type="protein sequence ID" value="QTE29295.1"/>
    <property type="molecule type" value="Genomic_DNA"/>
</dbReference>
<feature type="transmembrane region" description="Helical" evidence="9">
    <location>
        <begin position="123"/>
        <end position="155"/>
    </location>
</feature>
<sequence length="493" mass="49423">MSTTLSTTLNSTVQAATEALSSAGSTQLIVAALVGIAVIVLLITQLKLHPFLALTVGSITVGALGGMELKDALASYSTGVGATVASVGTLIALGAMFGRLLADSGGADQIADTIINRATPRTLPWAMALVGALIGLPMFFEIGLVLLIPIILVVARRSGLPLMRIGLPALAGLSVMHGLVPPHPGPLVAIAALDANLGVTMALGVLIAIPVVALAGPVLAKYVGRWVPVSAPALFVPAGAPAAVAPMSSATATTTGAGTDATSADATDAGTRRPSFTTTLATVLLPVVLMMGKALVDIFLAEGSSVRAALDFLGTPLIALLLAVFVAMFTFGRGSGMKLGEIATSIEKSLPPIAGILLIVAAGGGFKQTLVDTGIGGVLADAIAGSSVSPLLLAWVVAVLIRLATGSATVATVTASGILAPLALTLSTGETSLLVLAIGSGSLFFSHVNDAGFWLVKEYFGLSVGETIKSWSVMETVISVAGLLLVMVLGIFI</sequence>
<evidence type="ECO:0000256" key="2">
    <source>
        <dbReference type="ARBA" id="ARBA00022448"/>
    </source>
</evidence>
<feature type="transmembrane region" description="Helical" evidence="9">
    <location>
        <begin position="51"/>
        <end position="67"/>
    </location>
</feature>
<evidence type="ECO:0000313" key="11">
    <source>
        <dbReference type="Proteomes" id="UP000663937"/>
    </source>
</evidence>
<dbReference type="PIRSF" id="PIRSF002746">
    <property type="entry name" value="Gluconate_transporter"/>
    <property type="match status" value="1"/>
</dbReference>
<feature type="transmembrane region" description="Helical" evidence="9">
    <location>
        <begin position="187"/>
        <end position="220"/>
    </location>
</feature>
<name>A0A8A4ZD76_9MICO</name>
<dbReference type="GO" id="GO:0015128">
    <property type="term" value="F:gluconate transmembrane transporter activity"/>
    <property type="evidence" value="ECO:0007669"/>
    <property type="project" value="InterPro"/>
</dbReference>
<organism evidence="10 11">
    <name type="scientific">Pengzhenrongella sicca</name>
    <dbReference type="NCBI Taxonomy" id="2819238"/>
    <lineage>
        <taxon>Bacteria</taxon>
        <taxon>Bacillati</taxon>
        <taxon>Actinomycetota</taxon>
        <taxon>Actinomycetes</taxon>
        <taxon>Micrococcales</taxon>
        <taxon>Pengzhenrongella</taxon>
    </lineage>
</organism>
<dbReference type="KEGG" id="psic:J4E96_18790"/>
<keyword evidence="2" id="KW-0813">Transport</keyword>
<evidence type="ECO:0000313" key="10">
    <source>
        <dbReference type="EMBL" id="QTE29295.1"/>
    </source>
</evidence>
<dbReference type="PANTHER" id="PTHR30354">
    <property type="entry name" value="GNT FAMILY GLUCONATE TRANSPORTER"/>
    <property type="match status" value="1"/>
</dbReference>
<dbReference type="InterPro" id="IPR003474">
    <property type="entry name" value="Glcn_transporter"/>
</dbReference>
<feature type="transmembrane region" description="Helical" evidence="9">
    <location>
        <begin position="161"/>
        <end position="180"/>
    </location>
</feature>
<keyword evidence="3" id="KW-1003">Cell membrane</keyword>
<feature type="transmembrane region" description="Helical" evidence="9">
    <location>
        <begin position="349"/>
        <end position="366"/>
    </location>
</feature>
<dbReference type="Proteomes" id="UP000663937">
    <property type="component" value="Chromosome"/>
</dbReference>
<dbReference type="GO" id="GO:0005886">
    <property type="term" value="C:plasma membrane"/>
    <property type="evidence" value="ECO:0007669"/>
    <property type="project" value="UniProtKB-SubCell"/>
</dbReference>
<keyword evidence="4 9" id="KW-0812">Transmembrane</keyword>
<dbReference type="Pfam" id="PF02447">
    <property type="entry name" value="GntP_permease"/>
    <property type="match status" value="1"/>
</dbReference>
<accession>A0A8A4ZD76</accession>
<evidence type="ECO:0000256" key="6">
    <source>
        <dbReference type="ARBA" id="ARBA00023136"/>
    </source>
</evidence>
<gene>
    <name evidence="10" type="ORF">J4E96_18790</name>
</gene>
<dbReference type="PANTHER" id="PTHR30354:SF22">
    <property type="entry name" value="HIGH-AFFINITY GLUCONATE TRANSPORTER"/>
    <property type="match status" value="1"/>
</dbReference>
<dbReference type="AlphaFoldDB" id="A0A8A4ZD76"/>
<evidence type="ECO:0000256" key="9">
    <source>
        <dbReference type="SAM" id="Phobius"/>
    </source>
</evidence>
<keyword evidence="11" id="KW-1185">Reference proteome</keyword>
<evidence type="ECO:0000256" key="4">
    <source>
        <dbReference type="ARBA" id="ARBA00022692"/>
    </source>
</evidence>
<feature type="compositionally biased region" description="Low complexity" evidence="8">
    <location>
        <begin position="253"/>
        <end position="269"/>
    </location>
</feature>
<keyword evidence="5 9" id="KW-1133">Transmembrane helix</keyword>
<evidence type="ECO:0000256" key="1">
    <source>
        <dbReference type="ARBA" id="ARBA00004651"/>
    </source>
</evidence>
<keyword evidence="6 9" id="KW-0472">Membrane</keyword>
<dbReference type="RefSeq" id="WP_227423566.1">
    <property type="nucleotide sequence ID" value="NZ_CP071868.1"/>
</dbReference>
<evidence type="ECO:0000256" key="8">
    <source>
        <dbReference type="SAM" id="MobiDB-lite"/>
    </source>
</evidence>
<feature type="transmembrane region" description="Helical" evidence="9">
    <location>
        <begin position="378"/>
        <end position="401"/>
    </location>
</feature>
<comment type="similarity">
    <text evidence="7">Belongs to the GntP permease family.</text>
</comment>